<sequence length="318" mass="37292">MSIQDVAKAFHISKTSVYKLMEHSNREKRLEPINRETHRGDGGYKFKVQDVERIKTFYKKKDLTSSDAAKILNVSTTYVHKLIKNNELAYYEDEYKGKRTFFIKKEVIQQYKLDHPELAKKDVIYHKNEGLFLFQPYKKDGKLARIYKIYSKGKKKVEAFLMNENGEEMTLEEAQEEGWESQVVLENKKNVTTYGTAKFQFPTPASIDSLIYDIIVELLQHVGANNMKIEMDDKILVEVKKSQLQGVQSQTHFDFIDMLKKFIVKGKVIEKYDGLLIDTGLTPMTFYMDEELKEKIMREVRELGISIHEWFEQKVNAK</sequence>
<feature type="domain" description="Helix-turn-helix" evidence="1">
    <location>
        <begin position="63"/>
        <end position="108"/>
    </location>
</feature>
<accession>A0A6N9PX16</accession>
<dbReference type="RefSeq" id="WP_160643399.1">
    <property type="nucleotide sequence ID" value="NZ_SIJB01000001.1"/>
</dbReference>
<proteinExistence type="predicted"/>
<evidence type="ECO:0000313" key="2">
    <source>
        <dbReference type="EMBL" id="NBI27456.1"/>
    </source>
</evidence>
<dbReference type="OrthoDB" id="1798833at2"/>
<comment type="caution">
    <text evidence="2">The sequence shown here is derived from an EMBL/GenBank/DDBJ whole genome shotgun (WGS) entry which is preliminary data.</text>
</comment>
<dbReference type="AlphaFoldDB" id="A0A6N9PX16"/>
<evidence type="ECO:0000313" key="3">
    <source>
        <dbReference type="Proteomes" id="UP000448943"/>
    </source>
</evidence>
<protein>
    <submittedName>
        <fullName evidence="2">DNA-binding protein</fullName>
    </submittedName>
</protein>
<reference evidence="2 3" key="1">
    <citation type="submission" date="2019-01" db="EMBL/GenBank/DDBJ databases">
        <title>Chengkuizengella sp. nov., isolated from deep-sea sediment of East Pacific Ocean.</title>
        <authorList>
            <person name="Yang J."/>
            <person name="Lai Q."/>
            <person name="Shao Z."/>
        </authorList>
    </citation>
    <scope>NUCLEOTIDE SEQUENCE [LARGE SCALE GENOMIC DNA]</scope>
    <source>
        <strain evidence="2 3">YPA3-1-1</strain>
    </source>
</reference>
<dbReference type="InterPro" id="IPR041657">
    <property type="entry name" value="HTH_17"/>
</dbReference>
<dbReference type="GO" id="GO:0003677">
    <property type="term" value="F:DNA binding"/>
    <property type="evidence" value="ECO:0007669"/>
    <property type="project" value="UniProtKB-KW"/>
</dbReference>
<keyword evidence="3" id="KW-1185">Reference proteome</keyword>
<dbReference type="Pfam" id="PF12728">
    <property type="entry name" value="HTH_17"/>
    <property type="match status" value="1"/>
</dbReference>
<dbReference type="EMBL" id="SIJB01000001">
    <property type="protein sequence ID" value="NBI27456.1"/>
    <property type="molecule type" value="Genomic_DNA"/>
</dbReference>
<gene>
    <name evidence="2" type="ORF">ERL59_00540</name>
</gene>
<dbReference type="Proteomes" id="UP000448943">
    <property type="component" value="Unassembled WGS sequence"/>
</dbReference>
<organism evidence="2 3">
    <name type="scientific">Chengkuizengella marina</name>
    <dbReference type="NCBI Taxonomy" id="2507566"/>
    <lineage>
        <taxon>Bacteria</taxon>
        <taxon>Bacillati</taxon>
        <taxon>Bacillota</taxon>
        <taxon>Bacilli</taxon>
        <taxon>Bacillales</taxon>
        <taxon>Paenibacillaceae</taxon>
        <taxon>Chengkuizengella</taxon>
    </lineage>
</organism>
<evidence type="ECO:0000259" key="1">
    <source>
        <dbReference type="Pfam" id="PF12728"/>
    </source>
</evidence>
<keyword evidence="2" id="KW-0238">DNA-binding</keyword>
<name>A0A6N9PX16_9BACL</name>